<dbReference type="SUPFAM" id="SSF161098">
    <property type="entry name" value="MetI-like"/>
    <property type="match status" value="1"/>
</dbReference>
<evidence type="ECO:0000256" key="1">
    <source>
        <dbReference type="ARBA" id="ARBA00004651"/>
    </source>
</evidence>
<comment type="subcellular location">
    <subcellularLocation>
        <location evidence="1 7">Cell membrane</location>
        <topology evidence="1 7">Multi-pass membrane protein</topology>
    </subcellularLocation>
</comment>
<feature type="transmembrane region" description="Helical" evidence="7">
    <location>
        <begin position="101"/>
        <end position="123"/>
    </location>
</feature>
<dbReference type="InterPro" id="IPR035906">
    <property type="entry name" value="MetI-like_sf"/>
</dbReference>
<dbReference type="OrthoDB" id="24153at2"/>
<organism evidence="9 10">
    <name type="scientific">Cohnella phaseoli</name>
    <dbReference type="NCBI Taxonomy" id="456490"/>
    <lineage>
        <taxon>Bacteria</taxon>
        <taxon>Bacillati</taxon>
        <taxon>Bacillota</taxon>
        <taxon>Bacilli</taxon>
        <taxon>Bacillales</taxon>
        <taxon>Paenibacillaceae</taxon>
        <taxon>Cohnella</taxon>
    </lineage>
</organism>
<keyword evidence="5 7" id="KW-1133">Transmembrane helix</keyword>
<evidence type="ECO:0000256" key="6">
    <source>
        <dbReference type="ARBA" id="ARBA00023136"/>
    </source>
</evidence>
<evidence type="ECO:0000256" key="2">
    <source>
        <dbReference type="ARBA" id="ARBA00022448"/>
    </source>
</evidence>
<sequence length="313" mass="34047">MPGQRFVRSAADVVLTFTVVTLLSFLLMRASPIDPAEAFAIRNSLQPSDERISELREAMGLDGPLIKQYAAWLRNAVRLDFGRSLVNNKPVLSEFAATVPFTLRIVALSTAMQALGAILLGCLGYRYRGKGIGSAVRFVTVAGVSVPSFYLATAYLDTIAVKLQWIAVASGQGLLRDWHPALCLAVPMAAFYGRMLTGILVKEMEEDYAVYARCQGLGENYIMLRRGLPHALLAMLPNFMQSIGFAVAGATIIEQIFSVPGIGNVIVTSVVNRDAPMIHFSILLLAAVFMLTSRMSDAARTWLNRDSARGNGQ</sequence>
<dbReference type="AlphaFoldDB" id="A0A3D9HQZ8"/>
<evidence type="ECO:0000256" key="4">
    <source>
        <dbReference type="ARBA" id="ARBA00022692"/>
    </source>
</evidence>
<evidence type="ECO:0000256" key="5">
    <source>
        <dbReference type="ARBA" id="ARBA00022989"/>
    </source>
</evidence>
<dbReference type="InterPro" id="IPR045621">
    <property type="entry name" value="BPD_transp_1_N"/>
</dbReference>
<keyword evidence="10" id="KW-1185">Reference proteome</keyword>
<dbReference type="PANTHER" id="PTHR43163">
    <property type="entry name" value="DIPEPTIDE TRANSPORT SYSTEM PERMEASE PROTEIN DPPB-RELATED"/>
    <property type="match status" value="1"/>
</dbReference>
<dbReference type="PROSITE" id="PS50928">
    <property type="entry name" value="ABC_TM1"/>
    <property type="match status" value="1"/>
</dbReference>
<feature type="transmembrane region" description="Helical" evidence="7">
    <location>
        <begin position="135"/>
        <end position="156"/>
    </location>
</feature>
<feature type="transmembrane region" description="Helical" evidence="7">
    <location>
        <begin position="231"/>
        <end position="257"/>
    </location>
</feature>
<comment type="caution">
    <text evidence="9">The sequence shown here is derived from an EMBL/GenBank/DDBJ whole genome shotgun (WGS) entry which is preliminary data.</text>
</comment>
<feature type="transmembrane region" description="Helical" evidence="7">
    <location>
        <begin position="277"/>
        <end position="295"/>
    </location>
</feature>
<dbReference type="RefSeq" id="WP_116065858.1">
    <property type="nucleotide sequence ID" value="NZ_QRDZ01000060.1"/>
</dbReference>
<keyword evidence="2 7" id="KW-0813">Transport</keyword>
<keyword evidence="3" id="KW-1003">Cell membrane</keyword>
<dbReference type="EMBL" id="QRDZ01000060">
    <property type="protein sequence ID" value="RED51912.1"/>
    <property type="molecule type" value="Genomic_DNA"/>
</dbReference>
<evidence type="ECO:0000313" key="9">
    <source>
        <dbReference type="EMBL" id="RED51912.1"/>
    </source>
</evidence>
<dbReference type="Gene3D" id="1.10.3720.10">
    <property type="entry name" value="MetI-like"/>
    <property type="match status" value="1"/>
</dbReference>
<dbReference type="Proteomes" id="UP000256977">
    <property type="component" value="Unassembled WGS sequence"/>
</dbReference>
<dbReference type="InterPro" id="IPR000515">
    <property type="entry name" value="MetI-like"/>
</dbReference>
<accession>A0A3D9HQZ8</accession>
<feature type="transmembrane region" description="Helical" evidence="7">
    <location>
        <begin position="178"/>
        <end position="196"/>
    </location>
</feature>
<proteinExistence type="inferred from homology"/>
<protein>
    <submittedName>
        <fullName evidence="9">Peptide/nickel transport system permease protein/nickel transport system permease protein</fullName>
    </submittedName>
</protein>
<evidence type="ECO:0000256" key="7">
    <source>
        <dbReference type="RuleBase" id="RU363032"/>
    </source>
</evidence>
<dbReference type="GO" id="GO:0005886">
    <property type="term" value="C:plasma membrane"/>
    <property type="evidence" value="ECO:0007669"/>
    <property type="project" value="UniProtKB-SubCell"/>
</dbReference>
<evidence type="ECO:0000256" key="3">
    <source>
        <dbReference type="ARBA" id="ARBA00022475"/>
    </source>
</evidence>
<dbReference type="Pfam" id="PF00528">
    <property type="entry name" value="BPD_transp_1"/>
    <property type="match status" value="1"/>
</dbReference>
<gene>
    <name evidence="9" type="ORF">DFP98_16016</name>
</gene>
<dbReference type="GO" id="GO:0055085">
    <property type="term" value="P:transmembrane transport"/>
    <property type="evidence" value="ECO:0007669"/>
    <property type="project" value="InterPro"/>
</dbReference>
<keyword evidence="4 7" id="KW-0812">Transmembrane</keyword>
<dbReference type="CDD" id="cd06261">
    <property type="entry name" value="TM_PBP2"/>
    <property type="match status" value="1"/>
</dbReference>
<keyword evidence="6 7" id="KW-0472">Membrane</keyword>
<comment type="similarity">
    <text evidence="7">Belongs to the binding-protein-dependent transport system permease family.</text>
</comment>
<dbReference type="Pfam" id="PF19300">
    <property type="entry name" value="BPD_transp_1_N"/>
    <property type="match status" value="1"/>
</dbReference>
<evidence type="ECO:0000313" key="10">
    <source>
        <dbReference type="Proteomes" id="UP000256977"/>
    </source>
</evidence>
<reference evidence="9 10" key="1">
    <citation type="submission" date="2018-07" db="EMBL/GenBank/DDBJ databases">
        <title>Genomic Encyclopedia of Type Strains, Phase III (KMG-III): the genomes of soil and plant-associated and newly described type strains.</title>
        <authorList>
            <person name="Whitman W."/>
        </authorList>
    </citation>
    <scope>NUCLEOTIDE SEQUENCE [LARGE SCALE GENOMIC DNA]</scope>
    <source>
        <strain evidence="9 10">CECT 7287</strain>
    </source>
</reference>
<dbReference type="PANTHER" id="PTHR43163:SF6">
    <property type="entry name" value="DIPEPTIDE TRANSPORT SYSTEM PERMEASE PROTEIN DPPB-RELATED"/>
    <property type="match status" value="1"/>
</dbReference>
<feature type="domain" description="ABC transmembrane type-1" evidence="8">
    <location>
        <begin position="99"/>
        <end position="296"/>
    </location>
</feature>
<evidence type="ECO:0000259" key="8">
    <source>
        <dbReference type="PROSITE" id="PS50928"/>
    </source>
</evidence>
<name>A0A3D9HQZ8_9BACL</name>